<dbReference type="Proteomes" id="UP000648257">
    <property type="component" value="Unassembled WGS sequence"/>
</dbReference>
<dbReference type="EMBL" id="JACOFW010000028">
    <property type="protein sequence ID" value="MBC3809216.1"/>
    <property type="molecule type" value="Genomic_DNA"/>
</dbReference>
<dbReference type="CDD" id="cd00093">
    <property type="entry name" value="HTH_XRE"/>
    <property type="match status" value="1"/>
</dbReference>
<dbReference type="PROSITE" id="PS50943">
    <property type="entry name" value="HTH_CROC1"/>
    <property type="match status" value="1"/>
</dbReference>
<evidence type="ECO:0000313" key="3">
    <source>
        <dbReference type="Proteomes" id="UP000648257"/>
    </source>
</evidence>
<dbReference type="InterPro" id="IPR001387">
    <property type="entry name" value="Cro/C1-type_HTH"/>
</dbReference>
<reference evidence="2 3" key="1">
    <citation type="submission" date="2020-08" db="EMBL/GenBank/DDBJ databases">
        <title>Novel species isolated from subtropical streams in China.</title>
        <authorList>
            <person name="Lu H."/>
        </authorList>
    </citation>
    <scope>NUCLEOTIDE SEQUENCE [LARGE SCALE GENOMIC DNA]</scope>
    <source>
        <strain evidence="2 3">KACC 16656</strain>
    </source>
</reference>
<dbReference type="InterPro" id="IPR010982">
    <property type="entry name" value="Lambda_DNA-bd_dom_sf"/>
</dbReference>
<name>A0ABR6X8Q3_9BURK</name>
<sequence length="101" mass="11373">MRQNSQFASNSVTEGARRLGERLRRARKAQKLSLSDLERICRIHRTTLGRLERGDLGASIGVLLSVLEALNELADVELVLSQPDTPEHRRVINVPVLDQDF</sequence>
<feature type="domain" description="HTH cro/C1-type" evidence="1">
    <location>
        <begin position="23"/>
        <end position="76"/>
    </location>
</feature>
<dbReference type="RefSeq" id="WP_186924280.1">
    <property type="nucleotide sequence ID" value="NZ_JACOFW010000028.1"/>
</dbReference>
<protein>
    <submittedName>
        <fullName evidence="2">Helix-turn-helix transcriptional regulator</fullName>
    </submittedName>
</protein>
<dbReference type="Gene3D" id="1.10.260.40">
    <property type="entry name" value="lambda repressor-like DNA-binding domains"/>
    <property type="match status" value="1"/>
</dbReference>
<evidence type="ECO:0000313" key="2">
    <source>
        <dbReference type="EMBL" id="MBC3809216.1"/>
    </source>
</evidence>
<evidence type="ECO:0000259" key="1">
    <source>
        <dbReference type="PROSITE" id="PS50943"/>
    </source>
</evidence>
<dbReference type="SUPFAM" id="SSF47413">
    <property type="entry name" value="lambda repressor-like DNA-binding domains"/>
    <property type="match status" value="1"/>
</dbReference>
<comment type="caution">
    <text evidence="2">The sequence shown here is derived from an EMBL/GenBank/DDBJ whole genome shotgun (WGS) entry which is preliminary data.</text>
</comment>
<organism evidence="2 3">
    <name type="scientific">Undibacterium seohonense</name>
    <dbReference type="NCBI Taxonomy" id="1344950"/>
    <lineage>
        <taxon>Bacteria</taxon>
        <taxon>Pseudomonadati</taxon>
        <taxon>Pseudomonadota</taxon>
        <taxon>Betaproteobacteria</taxon>
        <taxon>Burkholderiales</taxon>
        <taxon>Oxalobacteraceae</taxon>
        <taxon>Undibacterium</taxon>
    </lineage>
</organism>
<accession>A0ABR6X8Q3</accession>
<keyword evidence="3" id="KW-1185">Reference proteome</keyword>
<dbReference type="Pfam" id="PF01381">
    <property type="entry name" value="HTH_3"/>
    <property type="match status" value="1"/>
</dbReference>
<dbReference type="SMART" id="SM00530">
    <property type="entry name" value="HTH_XRE"/>
    <property type="match status" value="1"/>
</dbReference>
<gene>
    <name evidence="2" type="ORF">H8K52_17895</name>
</gene>
<proteinExistence type="predicted"/>